<evidence type="ECO:0000313" key="3">
    <source>
        <dbReference type="RefSeq" id="XP_039145661.1"/>
    </source>
</evidence>
<gene>
    <name evidence="3" type="primary">LOC120282896</name>
</gene>
<sequence>MNLLVDNKQSAFLKGRCILDNIATAEELIFSIHKRRLPGHILKVDFNKAFDRVDWDFLFDLLEARGFGGRWIGWIKCILFSSKASIKVNGSPNGYVRYKSGLRQGDPLSPLLFVLVTDVLSSMFAHALRSKVLVGVPLGEFGSRCSLHYTDDLLVLTT</sequence>
<dbReference type="InterPro" id="IPR043502">
    <property type="entry name" value="DNA/RNA_pol_sf"/>
</dbReference>
<name>A0AB40CZW2_DIOCR</name>
<proteinExistence type="predicted"/>
<dbReference type="RefSeq" id="XP_039145661.1">
    <property type="nucleotide sequence ID" value="XM_039289727.1"/>
</dbReference>
<dbReference type="AlphaFoldDB" id="A0AB40CZW2"/>
<accession>A0AB40CZW2</accession>
<protein>
    <submittedName>
        <fullName evidence="3">Secreted RxLR effector protein 78-like</fullName>
    </submittedName>
</protein>
<dbReference type="GeneID" id="120282896"/>
<reference evidence="3" key="1">
    <citation type="submission" date="2025-08" db="UniProtKB">
        <authorList>
            <consortium name="RefSeq"/>
        </authorList>
    </citation>
    <scope>IDENTIFICATION</scope>
</reference>
<dbReference type="PANTHER" id="PTHR19446">
    <property type="entry name" value="REVERSE TRANSCRIPTASES"/>
    <property type="match status" value="1"/>
</dbReference>
<dbReference type="Proteomes" id="UP001515500">
    <property type="component" value="Chromosome 18"/>
</dbReference>
<dbReference type="InterPro" id="IPR000477">
    <property type="entry name" value="RT_dom"/>
</dbReference>
<evidence type="ECO:0000313" key="2">
    <source>
        <dbReference type="Proteomes" id="UP001515500"/>
    </source>
</evidence>
<dbReference type="SUPFAM" id="SSF56672">
    <property type="entry name" value="DNA/RNA polymerases"/>
    <property type="match status" value="1"/>
</dbReference>
<feature type="domain" description="Reverse transcriptase" evidence="1">
    <location>
        <begin position="1"/>
        <end position="158"/>
    </location>
</feature>
<organism evidence="2 3">
    <name type="scientific">Dioscorea cayennensis subsp. rotundata</name>
    <name type="common">White Guinea yam</name>
    <name type="synonym">Dioscorea rotundata</name>
    <dbReference type="NCBI Taxonomy" id="55577"/>
    <lineage>
        <taxon>Eukaryota</taxon>
        <taxon>Viridiplantae</taxon>
        <taxon>Streptophyta</taxon>
        <taxon>Embryophyta</taxon>
        <taxon>Tracheophyta</taxon>
        <taxon>Spermatophyta</taxon>
        <taxon>Magnoliopsida</taxon>
        <taxon>Liliopsida</taxon>
        <taxon>Dioscoreales</taxon>
        <taxon>Dioscoreaceae</taxon>
        <taxon>Dioscorea</taxon>
    </lineage>
</organism>
<evidence type="ECO:0000259" key="1">
    <source>
        <dbReference type="PROSITE" id="PS50878"/>
    </source>
</evidence>
<dbReference type="Pfam" id="PF00078">
    <property type="entry name" value="RVT_1"/>
    <property type="match status" value="1"/>
</dbReference>
<keyword evidence="2" id="KW-1185">Reference proteome</keyword>
<dbReference type="PROSITE" id="PS50878">
    <property type="entry name" value="RT_POL"/>
    <property type="match status" value="1"/>
</dbReference>